<accession>A0A084SKM6</accession>
<dbReference type="EMBL" id="JPMI01000267">
    <property type="protein sequence ID" value="KFA89011.1"/>
    <property type="molecule type" value="Genomic_DNA"/>
</dbReference>
<dbReference type="RefSeq" id="WP_043406688.1">
    <property type="nucleotide sequence ID" value="NZ_JPMI01000267.1"/>
</dbReference>
<protein>
    <submittedName>
        <fullName evidence="1">Uncharacterized protein</fullName>
    </submittedName>
</protein>
<evidence type="ECO:0000313" key="1">
    <source>
        <dbReference type="EMBL" id="KFA89011.1"/>
    </source>
</evidence>
<evidence type="ECO:0000313" key="2">
    <source>
        <dbReference type="Proteomes" id="UP000028547"/>
    </source>
</evidence>
<sequence length="101" mass="11182">MSVQLPVFDHTLKPEVDVDGYTLQAIRIAADDLLKSGPADLPCGEKQVSYRYRALRRGDIIFVRIEFKPENCGRTVGMLDDGATYAIGVDGRILRRDLDGG</sequence>
<organism evidence="1 2">
    <name type="scientific">Archangium violaceum Cb vi76</name>
    <dbReference type="NCBI Taxonomy" id="1406225"/>
    <lineage>
        <taxon>Bacteria</taxon>
        <taxon>Pseudomonadati</taxon>
        <taxon>Myxococcota</taxon>
        <taxon>Myxococcia</taxon>
        <taxon>Myxococcales</taxon>
        <taxon>Cystobacterineae</taxon>
        <taxon>Archangiaceae</taxon>
        <taxon>Archangium</taxon>
    </lineage>
</organism>
<reference evidence="1 2" key="1">
    <citation type="submission" date="2014-07" db="EMBL/GenBank/DDBJ databases">
        <title>Draft Genome Sequence of Gephyronic Acid Producer, Cystobacter violaceus Strain Cb vi76.</title>
        <authorList>
            <person name="Stevens D.C."/>
            <person name="Young J."/>
            <person name="Carmichael R."/>
            <person name="Tan J."/>
            <person name="Taylor R.E."/>
        </authorList>
    </citation>
    <scope>NUCLEOTIDE SEQUENCE [LARGE SCALE GENOMIC DNA]</scope>
    <source>
        <strain evidence="1 2">Cb vi76</strain>
    </source>
</reference>
<proteinExistence type="predicted"/>
<gene>
    <name evidence="1" type="ORF">Q664_37450</name>
</gene>
<dbReference type="Proteomes" id="UP000028547">
    <property type="component" value="Unassembled WGS sequence"/>
</dbReference>
<dbReference type="AlphaFoldDB" id="A0A084SKM6"/>
<comment type="caution">
    <text evidence="1">The sequence shown here is derived from an EMBL/GenBank/DDBJ whole genome shotgun (WGS) entry which is preliminary data.</text>
</comment>
<name>A0A084SKM6_9BACT</name>